<proteinExistence type="predicted"/>
<dbReference type="Pfam" id="PF00652">
    <property type="entry name" value="Ricin_B_lectin"/>
    <property type="match status" value="1"/>
</dbReference>
<sequence>MKLSLLPPLMILCSEFLLQNPPLTTALPVAPPTTHLEQTGLVTPVRRPNNIIFHPSTNSCVLRQSLNEPLKLGPCNQSDGWTYTPQKLLMVKGTYFCLQAVDSGKPARLGIVCSSDSEWEVTSSGKPHLSTKKADGSFLCLDVDPGNTLITNPCLCLSNERCEADNQWFEISSRNKDYIAGITSSSSRTVSSLP</sequence>
<dbReference type="InterPro" id="IPR000772">
    <property type="entry name" value="Ricin_B_lectin"/>
</dbReference>
<dbReference type="AlphaFoldDB" id="A0A6I9S2G1"/>
<evidence type="ECO:0000259" key="2">
    <source>
        <dbReference type="Pfam" id="PF00652"/>
    </source>
</evidence>
<dbReference type="PANTHER" id="PTHR31263:SF44">
    <property type="entry name" value="OS04G0481200 PROTEIN"/>
    <property type="match status" value="1"/>
</dbReference>
<dbReference type="GeneID" id="105052971"/>
<dbReference type="KEGG" id="egu:105052971"/>
<evidence type="ECO:0000256" key="1">
    <source>
        <dbReference type="SAM" id="SignalP"/>
    </source>
</evidence>
<keyword evidence="1" id="KW-0732">Signal</keyword>
<dbReference type="OrthoDB" id="1729224at2759"/>
<name>A0A6I9S2G1_ELAGV</name>
<dbReference type="RefSeq" id="XP_010932263.1">
    <property type="nucleotide sequence ID" value="XM_010933961.3"/>
</dbReference>
<feature type="signal peptide" evidence="1">
    <location>
        <begin position="1"/>
        <end position="26"/>
    </location>
</feature>
<dbReference type="GO" id="GO:0016787">
    <property type="term" value="F:hydrolase activity"/>
    <property type="evidence" value="ECO:0007669"/>
    <property type="project" value="UniProtKB-KW"/>
</dbReference>
<dbReference type="Proteomes" id="UP000504607">
    <property type="component" value="Chromosome 10"/>
</dbReference>
<keyword evidence="4" id="KW-0378">Hydrolase</keyword>
<dbReference type="InParanoid" id="A0A6I9S2G1"/>
<dbReference type="Gene3D" id="2.80.10.50">
    <property type="match status" value="1"/>
</dbReference>
<protein>
    <submittedName>
        <fullName evidence="4">Glycosyl hydrolase 5 family protein</fullName>
    </submittedName>
</protein>
<accession>A0A6I9S2G1</accession>
<keyword evidence="3" id="KW-1185">Reference proteome</keyword>
<feature type="chain" id="PRO_5026926610" evidence="1">
    <location>
        <begin position="27"/>
        <end position="194"/>
    </location>
</feature>
<organism evidence="3 4">
    <name type="scientific">Elaeis guineensis var. tenera</name>
    <name type="common">Oil palm</name>
    <dbReference type="NCBI Taxonomy" id="51953"/>
    <lineage>
        <taxon>Eukaryota</taxon>
        <taxon>Viridiplantae</taxon>
        <taxon>Streptophyta</taxon>
        <taxon>Embryophyta</taxon>
        <taxon>Tracheophyta</taxon>
        <taxon>Spermatophyta</taxon>
        <taxon>Magnoliopsida</taxon>
        <taxon>Liliopsida</taxon>
        <taxon>Arecaceae</taxon>
        <taxon>Arecoideae</taxon>
        <taxon>Cocoseae</taxon>
        <taxon>Elaeidinae</taxon>
        <taxon>Elaeis</taxon>
    </lineage>
</organism>
<evidence type="ECO:0000313" key="4">
    <source>
        <dbReference type="RefSeq" id="XP_010932263.1"/>
    </source>
</evidence>
<dbReference type="PANTHER" id="PTHR31263">
    <property type="entry name" value="CELLULASE FAMILY PROTEIN (AFU_ORTHOLOGUE AFUA_5G14560)"/>
    <property type="match status" value="1"/>
</dbReference>
<evidence type="ECO:0000313" key="3">
    <source>
        <dbReference type="Proteomes" id="UP000504607"/>
    </source>
</evidence>
<gene>
    <name evidence="4" type="primary">LOC105052971</name>
</gene>
<dbReference type="InterPro" id="IPR035992">
    <property type="entry name" value="Ricin_B-like_lectins"/>
</dbReference>
<reference evidence="4" key="1">
    <citation type="submission" date="2025-08" db="UniProtKB">
        <authorList>
            <consortium name="RefSeq"/>
        </authorList>
    </citation>
    <scope>IDENTIFICATION</scope>
</reference>
<dbReference type="SUPFAM" id="SSF50370">
    <property type="entry name" value="Ricin B-like lectins"/>
    <property type="match status" value="1"/>
</dbReference>
<feature type="domain" description="Ricin B lectin" evidence="2">
    <location>
        <begin position="59"/>
        <end position="154"/>
    </location>
</feature>